<evidence type="ECO:0000256" key="2">
    <source>
        <dbReference type="ARBA" id="ARBA00022804"/>
    </source>
</evidence>
<dbReference type="Proteomes" id="UP000679609">
    <property type="component" value="Segment"/>
</dbReference>
<evidence type="ECO:0000256" key="1">
    <source>
        <dbReference type="ARBA" id="ARBA00022581"/>
    </source>
</evidence>
<keyword evidence="3" id="KW-0946">Virion</keyword>
<keyword evidence="7" id="KW-1185">Reference proteome</keyword>
<keyword evidence="1" id="KW-0945">Host-virus interaction</keyword>
<organism evidence="6 7">
    <name type="scientific">ssRNA phage SRR6255746_3</name>
    <dbReference type="NCBI Taxonomy" id="2786505"/>
    <lineage>
        <taxon>Viruses</taxon>
        <taxon>Riboviria</taxon>
        <taxon>Orthornavirae</taxon>
        <taxon>Lenarviricota</taxon>
        <taxon>Leviviricetes</taxon>
        <taxon>Timlovirales</taxon>
        <taxon>Steitzviridae</taxon>
        <taxon>Stehnavirus</taxon>
        <taxon>Stehnavirus lutivicinum</taxon>
    </lineage>
</organism>
<evidence type="ECO:0000256" key="3">
    <source>
        <dbReference type="ARBA" id="ARBA00023104"/>
    </source>
</evidence>
<evidence type="ECO:0000256" key="4">
    <source>
        <dbReference type="ARBA" id="ARBA00023296"/>
    </source>
</evidence>
<sequence length="386" mass="43285">MSLSIGERLRTDTDAHTITGAGYRDSYNPGGYTLAPYTTFTYYRSIKDNPVPSIHKPSGLRNVKPVLHEKASVLGSTEIRDFPSLALPELIRTYGMKHTASPQALLDCLPSLSDADRSDLCREAFNTFTTQFPEEISLGNFIYELRELPSLLPKLERTLSETIAGGYLNLEFGWLPFLDDLKTLGSLVSRIEKRLQFLRETSGRPTRLGFHRKLDVSQDPVEIPSPVPYGPTLVYVPKTVTLEFRAGATLLQDLQDLDSWQAYLRAFLGTTGLTNPTKVVWNTLPFSFVLGWFVELESRLDSLNIQQATLDFSVWNTSHSVKSFSRGDLFLLNKSSFMPNPERYQHLGVVTLERYERQPGFPTAPTAVGWSGLSPKQLALTLAMLT</sequence>
<dbReference type="InterPro" id="IPR005563">
    <property type="entry name" value="A_protein"/>
</dbReference>
<dbReference type="EMBL" id="BK013678">
    <property type="protein sequence ID" value="DAD50966.1"/>
    <property type="molecule type" value="Genomic_RNA"/>
</dbReference>
<evidence type="ECO:0000256" key="5">
    <source>
        <dbReference type="ARBA" id="ARBA00035110"/>
    </source>
</evidence>
<keyword evidence="4" id="KW-1160">Virus entry into host cell</keyword>
<proteinExistence type="inferred from homology"/>
<protein>
    <submittedName>
        <fullName evidence="6">Maturation protein</fullName>
    </submittedName>
</protein>
<evidence type="ECO:0000313" key="7">
    <source>
        <dbReference type="Proteomes" id="UP000679609"/>
    </source>
</evidence>
<comment type="similarity">
    <text evidence="5">Belongs to the Leviviricetes maturation protein family.</text>
</comment>
<keyword evidence="3" id="KW-1175">Viral attachment to host cell pilus</keyword>
<dbReference type="Pfam" id="PF03863">
    <property type="entry name" value="Phage_mat-A"/>
    <property type="match status" value="1"/>
</dbReference>
<dbReference type="GeneID" id="80400768"/>
<gene>
    <name evidence="6" type="primary">SRR6255746_3_1</name>
</gene>
<evidence type="ECO:0000313" key="6">
    <source>
        <dbReference type="EMBL" id="DAD50966.1"/>
    </source>
</evidence>
<dbReference type="KEGG" id="vg:80400768"/>
<dbReference type="RefSeq" id="YP_010771125.1">
    <property type="nucleotide sequence ID" value="NC_074494.1"/>
</dbReference>
<keyword evidence="2" id="KW-1161">Viral attachment to host cell</keyword>
<name>A0A8S5KZ06_9VIRU</name>
<reference evidence="6" key="1">
    <citation type="submission" date="2020-09" db="EMBL/GenBank/DDBJ databases">
        <title>Leviviricetes taxonomy.</title>
        <authorList>
            <person name="Stockdale S.R."/>
            <person name="Callanan J."/>
            <person name="Adriaenssens E.M."/>
            <person name="Kuhn J.H."/>
            <person name="Rumnieks J."/>
            <person name="Shkoporov A."/>
            <person name="Draper L.A."/>
            <person name="Ross P."/>
            <person name="Hill C."/>
        </authorList>
    </citation>
    <scope>NUCLEOTIDE SEQUENCE</scope>
</reference>
<accession>A0A8S5KZ06</accession>
<dbReference type="GO" id="GO:0039666">
    <property type="term" value="P:virion attachment to host cell pilus"/>
    <property type="evidence" value="ECO:0007669"/>
    <property type="project" value="UniProtKB-KW"/>
</dbReference>